<dbReference type="EMBL" id="CP016893">
    <property type="protein sequence ID" value="AST57690.1"/>
    <property type="molecule type" value="Genomic_DNA"/>
</dbReference>
<dbReference type="InterPro" id="IPR013693">
    <property type="entry name" value="SpoIID/LytB_N"/>
</dbReference>
<dbReference type="GO" id="GO:0030435">
    <property type="term" value="P:sporulation resulting in formation of a cellular spore"/>
    <property type="evidence" value="ECO:0007669"/>
    <property type="project" value="InterPro"/>
</dbReference>
<evidence type="ECO:0000256" key="1">
    <source>
        <dbReference type="SAM" id="SignalP"/>
    </source>
</evidence>
<evidence type="ECO:0000313" key="4">
    <source>
        <dbReference type="Proteomes" id="UP000214975"/>
    </source>
</evidence>
<dbReference type="InterPro" id="IPR013486">
    <property type="entry name" value="SpoIID/LytB"/>
</dbReference>
<proteinExistence type="predicted"/>
<protein>
    <submittedName>
        <fullName evidence="3">SpoIID/LytB domain protein</fullName>
    </submittedName>
</protein>
<dbReference type="PROSITE" id="PS51257">
    <property type="entry name" value="PROKAR_LIPOPROTEIN"/>
    <property type="match status" value="1"/>
</dbReference>
<organism evidence="3 4">
    <name type="scientific">Thermoanaerobacterium thermosaccharolyticum</name>
    <name type="common">Clostridium thermosaccharolyticum</name>
    <dbReference type="NCBI Taxonomy" id="1517"/>
    <lineage>
        <taxon>Bacteria</taxon>
        <taxon>Bacillati</taxon>
        <taxon>Bacillota</taxon>
        <taxon>Clostridia</taxon>
        <taxon>Thermoanaerobacterales</taxon>
        <taxon>Thermoanaerobacteraceae</taxon>
        <taxon>Thermoanaerobacterium</taxon>
    </lineage>
</organism>
<feature type="domain" description="Sporulation stage II protein D amidase enhancer LytB N-terminal" evidence="2">
    <location>
        <begin position="61"/>
        <end position="151"/>
    </location>
</feature>
<evidence type="ECO:0000259" key="2">
    <source>
        <dbReference type="Pfam" id="PF08486"/>
    </source>
</evidence>
<dbReference type="Proteomes" id="UP000214975">
    <property type="component" value="Chromosome"/>
</dbReference>
<reference evidence="3 4" key="1">
    <citation type="submission" date="2016-08" db="EMBL/GenBank/DDBJ databases">
        <title>A novel genetic cassette of butanologenic Thermoanaerobacterium thermosaccharolyticum that directly convert cellulose to butanol.</title>
        <authorList>
            <person name="Li T."/>
            <person name="He J."/>
        </authorList>
    </citation>
    <scope>NUCLEOTIDE SEQUENCE [LARGE SCALE GENOMIC DNA]</scope>
    <source>
        <strain evidence="3 4">TG57</strain>
    </source>
</reference>
<accession>A0A223HYY7</accession>
<feature type="signal peptide" evidence="1">
    <location>
        <begin position="1"/>
        <end position="22"/>
    </location>
</feature>
<gene>
    <name evidence="3" type="ORF">Thert_01686</name>
</gene>
<dbReference type="AlphaFoldDB" id="A0A223HYY7"/>
<feature type="chain" id="PRO_5012985343" evidence="1">
    <location>
        <begin position="23"/>
        <end position="325"/>
    </location>
</feature>
<name>A0A223HYY7_THETR</name>
<dbReference type="NCBIfam" id="TIGR02669">
    <property type="entry name" value="SpoIID_LytB"/>
    <property type="match status" value="1"/>
</dbReference>
<sequence length="325" mass="36271">MRAKIKVFLLYLAFMIIATSCAAPSKRPSPNTKQQVSLPKIPAKISRGANKEPILKIYIAQTGKIETMPLEQYVMGTVAGEIKNDWPIEALKAQAILARSYVLNFVDTRKSKYDDADISTDFEEAQAWNPANINSNIKRAVNETRGLVAVYDGKYIDAWFHSYAAGRTALAKEGLNYKKPEPPYIESVKSNDSKDAPANIRHWTYTFTKQEVLNALNKMGVNINDFSTVKIGTKGISGRTIYLNFDKIPVNAPDFRIAIGSEKMKSTMLDNVSFDGNNLTIKGRGFGHGVGMSQWGAYQMAKDGAKANDIIMHYFKNLNIVKLWK</sequence>
<keyword evidence="1" id="KW-0732">Signal</keyword>
<evidence type="ECO:0000313" key="3">
    <source>
        <dbReference type="EMBL" id="AST57690.1"/>
    </source>
</evidence>
<dbReference type="Pfam" id="PF08486">
    <property type="entry name" value="SpoIID"/>
    <property type="match status" value="1"/>
</dbReference>